<gene>
    <name evidence="6" type="ORF">ACFFQV_00450</name>
</gene>
<reference evidence="6 7" key="1">
    <citation type="submission" date="2024-09" db="EMBL/GenBank/DDBJ databases">
        <authorList>
            <person name="Sun Q."/>
            <person name="Mori K."/>
        </authorList>
    </citation>
    <scope>NUCLEOTIDE SEQUENCE [LARGE SCALE GENOMIC DNA]</scope>
    <source>
        <strain evidence="6 7">JCM 14321</strain>
    </source>
</reference>
<sequence length="298" mass="32300">MDAETSDHLVIEPSVLYVGTPVYLVVTENPDGTPNLAPASSHWALGRMLVLGLEADGQTAANLAERPQLTVNFPAATQWRGVERLSAATGRDPVPEAKAGQYRFEPRKFELAGFTTKPSELVSPPRVREAPLQFEGEVRRTTAGVDPGYFMVEVEVVRVHALPELVVPGTNHIDPHAWHPLIYSFRHFFDRGEHVGWTRKSPIAPGPPDTREPVPDAASAPDSASPASAWPASPALPASPLDELDRWEGFGGTWAVRQLGADGAIVSLCRCDGGEEVSRIVSADPAFLEWAARQELQP</sequence>
<dbReference type="SUPFAM" id="SSF50475">
    <property type="entry name" value="FMN-binding split barrel"/>
    <property type="match status" value="1"/>
</dbReference>
<comment type="caution">
    <text evidence="6">The sequence shown here is derived from an EMBL/GenBank/DDBJ whole genome shotgun (WGS) entry which is preliminary data.</text>
</comment>
<dbReference type="Proteomes" id="UP001589667">
    <property type="component" value="Unassembled WGS sequence"/>
</dbReference>
<evidence type="ECO:0000256" key="2">
    <source>
        <dbReference type="ARBA" id="ARBA00022630"/>
    </source>
</evidence>
<evidence type="ECO:0000256" key="1">
    <source>
        <dbReference type="ARBA" id="ARBA00001917"/>
    </source>
</evidence>
<comment type="cofactor">
    <cofactor evidence="1">
        <name>FMN</name>
        <dbReference type="ChEBI" id="CHEBI:58210"/>
    </cofactor>
</comment>
<name>A0ABV5SM53_9MICO</name>
<feature type="domain" description="Flavin reductase like" evidence="5">
    <location>
        <begin position="19"/>
        <end position="188"/>
    </location>
</feature>
<dbReference type="PANTHER" id="PTHR43567">
    <property type="entry name" value="FLAVOREDOXIN-RELATED-RELATED"/>
    <property type="match status" value="1"/>
</dbReference>
<evidence type="ECO:0000313" key="6">
    <source>
        <dbReference type="EMBL" id="MFB9640747.1"/>
    </source>
</evidence>
<keyword evidence="2" id="KW-0285">Flavoprotein</keyword>
<evidence type="ECO:0000256" key="4">
    <source>
        <dbReference type="SAM" id="MobiDB-lite"/>
    </source>
</evidence>
<dbReference type="EC" id="1.5.1.-" evidence="6"/>
<comment type="similarity">
    <text evidence="3">Belongs to the flavoredoxin family.</text>
</comment>
<dbReference type="InterPro" id="IPR012349">
    <property type="entry name" value="Split_barrel_FMN-bd"/>
</dbReference>
<dbReference type="InterPro" id="IPR052174">
    <property type="entry name" value="Flavoredoxin"/>
</dbReference>
<dbReference type="Pfam" id="PF01613">
    <property type="entry name" value="Flavin_Reduct"/>
    <property type="match status" value="1"/>
</dbReference>
<dbReference type="InterPro" id="IPR002563">
    <property type="entry name" value="Flavin_Rdtase-like_dom"/>
</dbReference>
<evidence type="ECO:0000313" key="7">
    <source>
        <dbReference type="Proteomes" id="UP001589667"/>
    </source>
</evidence>
<accession>A0ABV5SM53</accession>
<proteinExistence type="inferred from homology"/>
<feature type="region of interest" description="Disordered" evidence="4">
    <location>
        <begin position="198"/>
        <end position="235"/>
    </location>
</feature>
<keyword evidence="7" id="KW-1185">Reference proteome</keyword>
<keyword evidence="6" id="KW-0560">Oxidoreductase</keyword>
<dbReference type="RefSeq" id="WP_246192208.1">
    <property type="nucleotide sequence ID" value="NZ_BAAANI010000008.1"/>
</dbReference>
<evidence type="ECO:0000256" key="3">
    <source>
        <dbReference type="ARBA" id="ARBA00038054"/>
    </source>
</evidence>
<dbReference type="PANTHER" id="PTHR43567:SF1">
    <property type="entry name" value="FLAVOREDOXIN"/>
    <property type="match status" value="1"/>
</dbReference>
<dbReference type="GO" id="GO:0016491">
    <property type="term" value="F:oxidoreductase activity"/>
    <property type="evidence" value="ECO:0007669"/>
    <property type="project" value="UniProtKB-KW"/>
</dbReference>
<feature type="compositionally biased region" description="Low complexity" evidence="4">
    <location>
        <begin position="215"/>
        <end position="235"/>
    </location>
</feature>
<dbReference type="EMBL" id="JBHMBL010000001">
    <property type="protein sequence ID" value="MFB9640747.1"/>
    <property type="molecule type" value="Genomic_DNA"/>
</dbReference>
<dbReference type="Gene3D" id="2.30.110.10">
    <property type="entry name" value="Electron Transport, Fmn-binding Protein, Chain A"/>
    <property type="match status" value="1"/>
</dbReference>
<organism evidence="6 7">
    <name type="scientific">Agromyces lapidis</name>
    <dbReference type="NCBI Taxonomy" id="279574"/>
    <lineage>
        <taxon>Bacteria</taxon>
        <taxon>Bacillati</taxon>
        <taxon>Actinomycetota</taxon>
        <taxon>Actinomycetes</taxon>
        <taxon>Micrococcales</taxon>
        <taxon>Microbacteriaceae</taxon>
        <taxon>Agromyces</taxon>
    </lineage>
</organism>
<protein>
    <submittedName>
        <fullName evidence="6">Flavin reductase family protein</fullName>
        <ecNumber evidence="6">1.5.1.-</ecNumber>
    </submittedName>
</protein>
<evidence type="ECO:0000259" key="5">
    <source>
        <dbReference type="Pfam" id="PF01613"/>
    </source>
</evidence>